<protein>
    <recommendedName>
        <fullName evidence="9">4-hydroxyphenylacetate 3-monooxygenase</fullName>
    </recommendedName>
</protein>
<dbReference type="Pfam" id="PF11794">
    <property type="entry name" value="HpaB_N"/>
    <property type="match status" value="1"/>
</dbReference>
<dbReference type="SUPFAM" id="SSF56645">
    <property type="entry name" value="Acyl-CoA dehydrogenase NM domain-like"/>
    <property type="match status" value="1"/>
</dbReference>
<dbReference type="InterPro" id="IPR036250">
    <property type="entry name" value="AcylCo_DH-like_C"/>
</dbReference>
<reference evidence="7 8" key="1">
    <citation type="submission" date="2020-10" db="EMBL/GenBank/DDBJ databases">
        <title>Degradation of 1,4-Dioxane by Xanthobacter sp. YN2, via a Novel Group-2 Soluble Di-Iron Monooxygenase.</title>
        <authorList>
            <person name="Ma F."/>
            <person name="Wang Y."/>
            <person name="Yang J."/>
            <person name="Guo H."/>
            <person name="Su D."/>
            <person name="Yu L."/>
        </authorList>
    </citation>
    <scope>NUCLEOTIDE SEQUENCE [LARGE SCALE GENOMIC DNA]</scope>
    <source>
        <strain evidence="7 8">YN2</strain>
    </source>
</reference>
<evidence type="ECO:0000256" key="3">
    <source>
        <dbReference type="ARBA" id="ARBA00023002"/>
    </source>
</evidence>
<evidence type="ECO:0000256" key="1">
    <source>
        <dbReference type="ARBA" id="ARBA00022630"/>
    </source>
</evidence>
<dbReference type="Gene3D" id="2.40.110.10">
    <property type="entry name" value="Butyryl-CoA Dehydrogenase, subunit A, domain 2"/>
    <property type="match status" value="1"/>
</dbReference>
<gene>
    <name evidence="7" type="ORF">EZH22_02415</name>
</gene>
<evidence type="ECO:0000313" key="7">
    <source>
        <dbReference type="EMBL" id="QRG07300.1"/>
    </source>
</evidence>
<dbReference type="InterPro" id="IPR024674">
    <property type="entry name" value="HpaB/PvcC/4-BUDH_N"/>
</dbReference>
<dbReference type="EMBL" id="CP063362">
    <property type="protein sequence ID" value="QRG07300.1"/>
    <property type="molecule type" value="Genomic_DNA"/>
</dbReference>
<dbReference type="SUPFAM" id="SSF47203">
    <property type="entry name" value="Acyl-CoA dehydrogenase C-terminal domain-like"/>
    <property type="match status" value="1"/>
</dbReference>
<sequence>MLRSGVEQLESIRDGRRVLIGSERVGDVTRHPAFIGACETVAGLYDLKKDPVHAAFAVSTDEDADPYSSYFLKPRTQDDLRKRAATHRLIAGKTFGMWGRSMDHVASFLTGMAMRPGLFEVGDNDFGANIQAFYDKARKEDAYVSYAINPPQGTRNPAGFDGTGFDNPSLRVVAETDDGIVLSGLKMLATAGVFSNYLFIGNITPLAPGQTAEAVTCVVPLAAEGVSLWMRKPYDGGPSDPARAPLSARYDETDAMVLCKDVKVPWENVFTYREPAQTRRIFFETPAHSLGNHQSNIRFHEKLKMIAGLAHKVVACTEAGQIPAVKEALGRLASLEALLGGVIEGQIAAPEAWGEGYVGVNRRMVYAALNWCTENHSQIIDTLRELCGGGMFQMPANLSVLDDPELAADFRTYFRTAHVDAEARAQLFRLAWDVIGTEFAGRHQSYEKFYSGGPFAVRAYNYTIADWDGYDTIVDDLLMSSDCGN</sequence>
<feature type="domain" description="HpaB/PvcC/4-BUDH C-terminal" evidence="5">
    <location>
        <begin position="279"/>
        <end position="478"/>
    </location>
</feature>
<keyword evidence="3" id="KW-0560">Oxidoreductase</keyword>
<dbReference type="Gene3D" id="1.10.3140.10">
    <property type="entry name" value="4-hydroxybutyryl-coa dehydratase, domain 1"/>
    <property type="match status" value="1"/>
</dbReference>
<dbReference type="GO" id="GO:0016627">
    <property type="term" value="F:oxidoreductase activity, acting on the CH-CH group of donors"/>
    <property type="evidence" value="ECO:0007669"/>
    <property type="project" value="InterPro"/>
</dbReference>
<dbReference type="PIRSF" id="PIRSF000331">
    <property type="entry name" value="HpaA_HpaB"/>
    <property type="match status" value="1"/>
</dbReference>
<feature type="binding site" evidence="4">
    <location>
        <position position="190"/>
    </location>
    <ligand>
        <name>FAD</name>
        <dbReference type="ChEBI" id="CHEBI:57692"/>
    </ligand>
</feature>
<dbReference type="InterPro" id="IPR024719">
    <property type="entry name" value="HpaB/PvcC/4-BUDH_C"/>
</dbReference>
<evidence type="ECO:0000256" key="2">
    <source>
        <dbReference type="ARBA" id="ARBA00022827"/>
    </source>
</evidence>
<evidence type="ECO:0008006" key="9">
    <source>
        <dbReference type="Google" id="ProtNLM"/>
    </source>
</evidence>
<dbReference type="PANTHER" id="PTHR36117:SF3">
    <property type="entry name" value="4-HYDROXYPHENYLACETATE 3-MONOOXYGENASE-RELATED"/>
    <property type="match status" value="1"/>
</dbReference>
<keyword evidence="1" id="KW-0285">Flavoprotein</keyword>
<feature type="binding site" evidence="4">
    <location>
        <begin position="152"/>
        <end position="155"/>
    </location>
    <ligand>
        <name>FAD</name>
        <dbReference type="ChEBI" id="CHEBI:57692"/>
    </ligand>
</feature>
<dbReference type="Proteomes" id="UP000596427">
    <property type="component" value="Chromosome"/>
</dbReference>
<evidence type="ECO:0000256" key="4">
    <source>
        <dbReference type="PIRSR" id="PIRSR000331-2"/>
    </source>
</evidence>
<dbReference type="RefSeq" id="WP_203194212.1">
    <property type="nucleotide sequence ID" value="NZ_CP063362.1"/>
</dbReference>
<dbReference type="InterPro" id="IPR004925">
    <property type="entry name" value="HpaB/PvcC/4-BUDH"/>
</dbReference>
<accession>A0A974SJ12</accession>
<dbReference type="InterPro" id="IPR046373">
    <property type="entry name" value="Acyl-CoA_Oxase/DH_mid-dom_sf"/>
</dbReference>
<feature type="domain" description="HpaB/PvcC/4-BUDH N-terminal" evidence="6">
    <location>
        <begin position="9"/>
        <end position="270"/>
    </location>
</feature>
<organism evidence="7 8">
    <name type="scientific">Xanthobacter dioxanivorans</name>
    <dbReference type="NCBI Taxonomy" id="2528964"/>
    <lineage>
        <taxon>Bacteria</taxon>
        <taxon>Pseudomonadati</taxon>
        <taxon>Pseudomonadota</taxon>
        <taxon>Alphaproteobacteria</taxon>
        <taxon>Hyphomicrobiales</taxon>
        <taxon>Xanthobacteraceae</taxon>
        <taxon>Xanthobacter</taxon>
    </lineage>
</organism>
<proteinExistence type="predicted"/>
<dbReference type="AlphaFoldDB" id="A0A974SJ12"/>
<dbReference type="Gene3D" id="1.20.140.10">
    <property type="entry name" value="Butyryl-CoA Dehydrogenase, subunit A, domain 3"/>
    <property type="match status" value="1"/>
</dbReference>
<evidence type="ECO:0000259" key="6">
    <source>
        <dbReference type="Pfam" id="PF11794"/>
    </source>
</evidence>
<dbReference type="Pfam" id="PF03241">
    <property type="entry name" value="HpaB"/>
    <property type="match status" value="1"/>
</dbReference>
<evidence type="ECO:0000259" key="5">
    <source>
        <dbReference type="Pfam" id="PF03241"/>
    </source>
</evidence>
<dbReference type="KEGG" id="xdi:EZH22_02415"/>
<dbReference type="InterPro" id="IPR009100">
    <property type="entry name" value="AcylCoA_DH/oxidase_NM_dom_sf"/>
</dbReference>
<evidence type="ECO:0000313" key="8">
    <source>
        <dbReference type="Proteomes" id="UP000596427"/>
    </source>
</evidence>
<dbReference type="PANTHER" id="PTHR36117">
    <property type="entry name" value="4-HYDROXYPHENYLACETATE 3-MONOOXYGENASE-RELATED"/>
    <property type="match status" value="1"/>
</dbReference>
<keyword evidence="8" id="KW-1185">Reference proteome</keyword>
<keyword evidence="2 4" id="KW-0274">FAD</keyword>
<name>A0A974SJ12_9HYPH</name>